<sequence length="252" mass="27364">MNQSLLSAEFLLGCRLRTADGADAGLTDLILDTEQWSVQFLAVDAQQWALDRDLVLTPRLLSGVDEARRELTLDLTGAELRASPQLDMDDEGFAGFDNAEETTPAWRRHWQAEMQPEGGIDPPPPPAEEDEVAADLGAETQVSAEQLVRMDVLRTLAIRATDGVDLRLEDLLIDDSDWSLAYLQAVLPAAAGAGAHDLRCLVPRQGIQALDRAGETLYLGVSSRQLRDAPREPLPVTTAPDDAMVQVLSLSG</sequence>
<dbReference type="InterPro" id="IPR014747">
    <property type="entry name" value="Bac_photo_RC_H_C"/>
</dbReference>
<dbReference type="Gene3D" id="3.90.50.10">
    <property type="entry name" value="Photosynthetic Reaction Center, subunit H, domain 2"/>
    <property type="match status" value="1"/>
</dbReference>
<dbReference type="InterPro" id="IPR011033">
    <property type="entry name" value="PRC_barrel-like_sf"/>
</dbReference>
<dbReference type="SUPFAM" id="SSF50346">
    <property type="entry name" value="PRC-barrel domain"/>
    <property type="match status" value="2"/>
</dbReference>
<proteinExistence type="predicted"/>
<evidence type="ECO:0000313" key="2">
    <source>
        <dbReference type="Proteomes" id="UP000748752"/>
    </source>
</evidence>
<protein>
    <submittedName>
        <fullName evidence="1">Uncharacterized protein</fullName>
    </submittedName>
</protein>
<accession>A0ABS1CMJ5</accession>
<evidence type="ECO:0000313" key="1">
    <source>
        <dbReference type="EMBL" id="MBK1632709.1"/>
    </source>
</evidence>
<name>A0ABS1CMJ5_9GAMM</name>
<organism evidence="1 2">
    <name type="scientific">Thiohalocapsa halophila</name>
    <dbReference type="NCBI Taxonomy" id="69359"/>
    <lineage>
        <taxon>Bacteria</taxon>
        <taxon>Pseudomonadati</taxon>
        <taxon>Pseudomonadota</taxon>
        <taxon>Gammaproteobacteria</taxon>
        <taxon>Chromatiales</taxon>
        <taxon>Chromatiaceae</taxon>
        <taxon>Thiohalocapsa</taxon>
    </lineage>
</organism>
<dbReference type="Proteomes" id="UP000748752">
    <property type="component" value="Unassembled WGS sequence"/>
</dbReference>
<dbReference type="EMBL" id="NRRV01000055">
    <property type="protein sequence ID" value="MBK1632709.1"/>
    <property type="molecule type" value="Genomic_DNA"/>
</dbReference>
<comment type="caution">
    <text evidence="1">The sequence shown here is derived from an EMBL/GenBank/DDBJ whole genome shotgun (WGS) entry which is preliminary data.</text>
</comment>
<keyword evidence="2" id="KW-1185">Reference proteome</keyword>
<dbReference type="RefSeq" id="WP_200240486.1">
    <property type="nucleotide sequence ID" value="NZ_NRRV01000055.1"/>
</dbReference>
<gene>
    <name evidence="1" type="ORF">CKO31_18555</name>
</gene>
<reference evidence="1 2" key="1">
    <citation type="journal article" date="2020" name="Microorganisms">
        <title>Osmotic Adaptation and Compatible Solute Biosynthesis of Phototrophic Bacteria as Revealed from Genome Analyses.</title>
        <authorList>
            <person name="Imhoff J.F."/>
            <person name="Rahn T."/>
            <person name="Kunzel S."/>
            <person name="Keller A."/>
            <person name="Neulinger S.C."/>
        </authorList>
    </citation>
    <scope>NUCLEOTIDE SEQUENCE [LARGE SCALE GENOMIC DNA]</scope>
    <source>
        <strain evidence="1 2">DSM 6210</strain>
    </source>
</reference>